<reference evidence="11 12" key="1">
    <citation type="journal article" date="2015" name="Genome Announc.">
        <title>Expanding the biotechnology potential of lactobacilli through comparative genomics of 213 strains and associated genera.</title>
        <authorList>
            <person name="Sun Z."/>
            <person name="Harris H.M."/>
            <person name="McCann A."/>
            <person name="Guo C."/>
            <person name="Argimon S."/>
            <person name="Zhang W."/>
            <person name="Yang X."/>
            <person name="Jeffery I.B."/>
            <person name="Cooney J.C."/>
            <person name="Kagawa T.F."/>
            <person name="Liu W."/>
            <person name="Song Y."/>
            <person name="Salvetti E."/>
            <person name="Wrobel A."/>
            <person name="Rasinkangas P."/>
            <person name="Parkhill J."/>
            <person name="Rea M.C."/>
            <person name="O'Sullivan O."/>
            <person name="Ritari J."/>
            <person name="Douillard F.P."/>
            <person name="Paul Ross R."/>
            <person name="Yang R."/>
            <person name="Briner A.E."/>
            <person name="Felis G.E."/>
            <person name="de Vos W.M."/>
            <person name="Barrangou R."/>
            <person name="Klaenhammer T.R."/>
            <person name="Caufield P.W."/>
            <person name="Cui Y."/>
            <person name="Zhang H."/>
            <person name="O'Toole P.W."/>
        </authorList>
    </citation>
    <scope>NUCLEOTIDE SEQUENCE [LARGE SCALE GENOMIC DNA]</scope>
    <source>
        <strain evidence="11 12">DSM 20335</strain>
    </source>
</reference>
<comment type="pathway">
    <text evidence="1 9">Sulfur metabolism; glutathione biosynthesis; glutathione from L-cysteine and L-glutamate: step 1/2.</text>
</comment>
<evidence type="ECO:0000313" key="11">
    <source>
        <dbReference type="EMBL" id="KRM78387.1"/>
    </source>
</evidence>
<dbReference type="PATRIC" id="fig|1423738.3.peg.929"/>
<keyword evidence="6" id="KW-0067">ATP-binding</keyword>
<dbReference type="InterPro" id="IPR014746">
    <property type="entry name" value="Gln_synth/guanido_kin_cat_dom"/>
</dbReference>
<dbReference type="PANTHER" id="PTHR38761">
    <property type="entry name" value="GLUTAMATE--CYSTEINE LIGASE"/>
    <property type="match status" value="1"/>
</dbReference>
<dbReference type="GO" id="GO:0004357">
    <property type="term" value="F:glutamate-cysteine ligase activity"/>
    <property type="evidence" value="ECO:0007669"/>
    <property type="project" value="UniProtKB-EC"/>
</dbReference>
<dbReference type="GO" id="GO:0005829">
    <property type="term" value="C:cytosol"/>
    <property type="evidence" value="ECO:0007669"/>
    <property type="project" value="TreeGrafter"/>
</dbReference>
<dbReference type="Pfam" id="PF04262">
    <property type="entry name" value="Glu_cys_ligase"/>
    <property type="match status" value="1"/>
</dbReference>
<evidence type="ECO:0000256" key="8">
    <source>
        <dbReference type="RuleBase" id="RU003544"/>
    </source>
</evidence>
<dbReference type="AlphaFoldDB" id="A0A0R2BSF6"/>
<evidence type="ECO:0000256" key="2">
    <source>
        <dbReference type="ARBA" id="ARBA00012220"/>
    </source>
</evidence>
<name>A0A0R2BSF6_9LACO</name>
<dbReference type="GO" id="GO:0005524">
    <property type="term" value="F:ATP binding"/>
    <property type="evidence" value="ECO:0007669"/>
    <property type="project" value="UniProtKB-KW"/>
</dbReference>
<keyword evidence="4 8" id="KW-0317">Glutathione biosynthesis</keyword>
<dbReference type="EMBL" id="AYYK01000018">
    <property type="protein sequence ID" value="KRM78387.1"/>
    <property type="molecule type" value="Genomic_DNA"/>
</dbReference>
<dbReference type="PANTHER" id="PTHR38761:SF1">
    <property type="entry name" value="GLUTAMATE--CYSTEINE LIGASE"/>
    <property type="match status" value="1"/>
</dbReference>
<dbReference type="STRING" id="1423738.FC84_GL000920"/>
<organism evidence="11 12">
    <name type="scientific">Lapidilactobacillus dextrinicus DSM 20335</name>
    <dbReference type="NCBI Taxonomy" id="1423738"/>
    <lineage>
        <taxon>Bacteria</taxon>
        <taxon>Bacillati</taxon>
        <taxon>Bacillota</taxon>
        <taxon>Bacilli</taxon>
        <taxon>Lactobacillales</taxon>
        <taxon>Lactobacillaceae</taxon>
        <taxon>Lapidilactobacillus</taxon>
    </lineage>
</organism>
<dbReference type="UniPathway" id="UPA00142">
    <property type="reaction ID" value="UER00209"/>
</dbReference>
<sequence length="394" mass="45080">MVLQLNYQTTLNEIINRHIAIGVEVEKHRISPDQTLSLRPFPENLSAELRPYVKREFCTSQLEFALPHSTDPELNVKLIGAVIKGTAQQLAPEEQIWHYSCPPQIPCPLAEVPISQVPEESNEYRRQSVLKHDVRRLLNNGTHINFSFSQEAIAYLMRELHFATRDDLYLQIAQYFMINRWLLTYLFGATPFAGQDYFDQHHLCGPVRSIRSSSLGFPNETRGDYRSVRHYIAAIDQAVANGELLQPREYYESVRLKSGNSKDPNRILKYGITHLELRTFDLNPLTISAVTPEQIRFIQLLALYFAYQPHLSGSQIQQLLAVAAEMNEQVALEAPTQQCAYATQGLTLLTELADFVERQQLEATFSEVLDQFRDCFIDADQTLAAQVLAQFDTY</sequence>
<evidence type="ECO:0000256" key="4">
    <source>
        <dbReference type="ARBA" id="ARBA00022684"/>
    </source>
</evidence>
<evidence type="ECO:0000256" key="1">
    <source>
        <dbReference type="ARBA" id="ARBA00005006"/>
    </source>
</evidence>
<dbReference type="GO" id="GO:0006750">
    <property type="term" value="P:glutathione biosynthetic process"/>
    <property type="evidence" value="ECO:0007669"/>
    <property type="project" value="UniProtKB-UniPathway"/>
</dbReference>
<proteinExistence type="inferred from homology"/>
<dbReference type="GO" id="GO:0046872">
    <property type="term" value="F:metal ion binding"/>
    <property type="evidence" value="ECO:0007669"/>
    <property type="project" value="TreeGrafter"/>
</dbReference>
<feature type="domain" description="Glutamate--cysteine ligase" evidence="10">
    <location>
        <begin position="17"/>
        <end position="310"/>
    </location>
</feature>
<comment type="similarity">
    <text evidence="8">Belongs to the glutamate--cysteine ligase type 1 family.</text>
</comment>
<protein>
    <recommendedName>
        <fullName evidence="2 9">Glutamate--cysteine ligase</fullName>
        <ecNumber evidence="2 9">6.3.2.2</ecNumber>
    </recommendedName>
</protein>
<dbReference type="Proteomes" id="UP000051813">
    <property type="component" value="Unassembled WGS sequence"/>
</dbReference>
<evidence type="ECO:0000256" key="7">
    <source>
        <dbReference type="ARBA" id="ARBA00048819"/>
    </source>
</evidence>
<accession>A0A0R2BSF6</accession>
<gene>
    <name evidence="11" type="ORF">FC84_GL000920</name>
</gene>
<dbReference type="InterPro" id="IPR007370">
    <property type="entry name" value="Glu_cys_ligase"/>
</dbReference>
<keyword evidence="5" id="KW-0547">Nucleotide-binding</keyword>
<evidence type="ECO:0000259" key="10">
    <source>
        <dbReference type="Pfam" id="PF04262"/>
    </source>
</evidence>
<comment type="catalytic activity">
    <reaction evidence="7 9">
        <text>L-cysteine + L-glutamate + ATP = gamma-L-glutamyl-L-cysteine + ADP + phosphate + H(+)</text>
        <dbReference type="Rhea" id="RHEA:13285"/>
        <dbReference type="ChEBI" id="CHEBI:15378"/>
        <dbReference type="ChEBI" id="CHEBI:29985"/>
        <dbReference type="ChEBI" id="CHEBI:30616"/>
        <dbReference type="ChEBI" id="CHEBI:35235"/>
        <dbReference type="ChEBI" id="CHEBI:43474"/>
        <dbReference type="ChEBI" id="CHEBI:58173"/>
        <dbReference type="ChEBI" id="CHEBI:456216"/>
        <dbReference type="EC" id="6.3.2.2"/>
    </reaction>
</comment>
<dbReference type="SUPFAM" id="SSF55931">
    <property type="entry name" value="Glutamine synthetase/guanido kinase"/>
    <property type="match status" value="1"/>
</dbReference>
<keyword evidence="12" id="KW-1185">Reference proteome</keyword>
<evidence type="ECO:0000256" key="3">
    <source>
        <dbReference type="ARBA" id="ARBA00022598"/>
    </source>
</evidence>
<evidence type="ECO:0000256" key="6">
    <source>
        <dbReference type="ARBA" id="ARBA00022840"/>
    </source>
</evidence>
<dbReference type="EC" id="6.3.2.2" evidence="2 9"/>
<keyword evidence="3 8" id="KW-0436">Ligase</keyword>
<comment type="caution">
    <text evidence="11">The sequence shown here is derived from an EMBL/GenBank/DDBJ whole genome shotgun (WGS) entry which is preliminary data.</text>
</comment>
<dbReference type="InterPro" id="IPR006334">
    <property type="entry name" value="Glut_cys_ligase"/>
</dbReference>
<evidence type="ECO:0000313" key="12">
    <source>
        <dbReference type="Proteomes" id="UP000051813"/>
    </source>
</evidence>
<evidence type="ECO:0000256" key="5">
    <source>
        <dbReference type="ARBA" id="ARBA00022741"/>
    </source>
</evidence>
<dbReference type="RefSeq" id="WP_057757452.1">
    <property type="nucleotide sequence ID" value="NZ_AYYK01000018.1"/>
</dbReference>
<dbReference type="Gene3D" id="3.30.590.20">
    <property type="match status" value="1"/>
</dbReference>
<evidence type="ECO:0000256" key="9">
    <source>
        <dbReference type="RuleBase" id="RU004391"/>
    </source>
</evidence>